<dbReference type="PANTHER" id="PTHR31779:SF4">
    <property type="entry name" value="2-NITROPROPANE DIOXYGENASE FAMILY, PUTATIVE (AFU_ORTHOLOGUE AFUA_2G17430)-RELATED"/>
    <property type="match status" value="1"/>
</dbReference>
<accession>A0A316W5D6</accession>
<protein>
    <recommendedName>
        <fullName evidence="8">Zn(2)-C6 fungal-type domain-containing protein</fullName>
    </recommendedName>
</protein>
<dbReference type="InterPro" id="IPR036864">
    <property type="entry name" value="Zn2-C6_fun-type_DNA-bd_sf"/>
</dbReference>
<dbReference type="Pfam" id="PF04082">
    <property type="entry name" value="Fungal_trans"/>
    <property type="match status" value="1"/>
</dbReference>
<dbReference type="GeneID" id="37035678"/>
<dbReference type="GO" id="GO:0003677">
    <property type="term" value="F:DNA binding"/>
    <property type="evidence" value="ECO:0007669"/>
    <property type="project" value="UniProtKB-KW"/>
</dbReference>
<dbReference type="Proteomes" id="UP000245783">
    <property type="component" value="Unassembled WGS sequence"/>
</dbReference>
<dbReference type="SMART" id="SM00066">
    <property type="entry name" value="GAL4"/>
    <property type="match status" value="1"/>
</dbReference>
<keyword evidence="5" id="KW-0804">Transcription</keyword>
<feature type="compositionally biased region" description="Low complexity" evidence="7">
    <location>
        <begin position="154"/>
        <end position="164"/>
    </location>
</feature>
<dbReference type="InterPro" id="IPR052478">
    <property type="entry name" value="Metabolite_Synth_Reg"/>
</dbReference>
<dbReference type="PROSITE" id="PS50048">
    <property type="entry name" value="ZN2_CY6_FUNGAL_2"/>
    <property type="match status" value="1"/>
</dbReference>
<dbReference type="InterPro" id="IPR001138">
    <property type="entry name" value="Zn2Cys6_DnaBD"/>
</dbReference>
<sequence length="1056" mass="112191">METPPATSAGFHNAVTLSTLSTNAPTPSPEALPQPTTHHSRTNTSNGAMSPAPSSAALPTSFKRKRVLQACLPCKQRKRKCDGKLPCSSCDGMGYLCEFEEDSRKVMGSGTAPKLEASHASPVPPAKSSSTLADAMQIGRQRVISNATTSTVRNASVDSSPASDDPADNAEGRSAKWSRAVAARAARDATAAAAAAATLKGEGATNLDSSPSMVVTTDEIEPKSETDDEDEARHKVISYSGEDSSVGFPARLGAELRSSDRGEEGRSSSRHLAGPISKSPNASSSISPRDGLSGAPSDSFLGSKSQPRPATSHLTPSRAAVASFGWNLGLRPQLSRSSSSQEPTLRDIVPTLEGYFALARVYFAAVWPDYAILDFEPFVKDVLAFYASRISHTASDGHQVKRRRLQGSQLGQSISGDSSAPQSAGNAQSGSPPSPLIEPREYSEGFEAAAASVAALGSIFSGEQSEAAARLEARLVKRAQSLLDENSAWRSPQVEHVAAWLNLGFYARASDHPQVAWRRSSQAVHVAEALGLHLQPLEGEEADFEAEHSVQDQAGRQEPDALCAAVGISASPKRPPSTRLQRLFWTAKSFNSIVSWEVGLTPVALRQITRLPLEPSAHDATHAFCTLVAILDEDVRGDGTGTGLGGGKGVPGPTRVSDDSSAASIINGEGVLLRAIARIEAVPEPSAVLALVKADIVCSLFRRYRATGRALSKTHEATILDLGLGAVIAAEGIADAKAPWWQLTNTLVQLSCMLIAIDSPTSLAHLGRTLKALHKVQSVFDTQTTREASHITHRIARLLVDKKQRDLDLLTRAVEAQSTILGESGDTALFESRPAPRTTAAFASRSRASAAAARDAESNGAGLSLVPPEAAAGFRNPAKSTDATAIGESDRFAASHDDLLHARSATHPMRGITSSNGAQSSSAHASPNLHHHQQHQRASSNHIQIPHPMQHLRAVDHHHHLIHHDAMTYRGSAQGQNHLISPISPHHPQAHLQVPLPHSPMAPFSSHPQQHPLMHHQHQHNGAWQNESMGIDSIDRWLEMMGGAGADLASFMSQPQ</sequence>
<feature type="compositionally biased region" description="Polar residues" evidence="7">
    <location>
        <begin position="15"/>
        <end position="25"/>
    </location>
</feature>
<feature type="compositionally biased region" description="Polar residues" evidence="7">
    <location>
        <begin position="206"/>
        <end position="215"/>
    </location>
</feature>
<feature type="compositionally biased region" description="Polar residues" evidence="7">
    <location>
        <begin position="300"/>
        <end position="315"/>
    </location>
</feature>
<reference evidence="9 10" key="1">
    <citation type="journal article" date="2018" name="Mol. Biol. Evol.">
        <title>Broad Genomic Sampling Reveals a Smut Pathogenic Ancestry of the Fungal Clade Ustilaginomycotina.</title>
        <authorList>
            <person name="Kijpornyongpan T."/>
            <person name="Mondo S.J."/>
            <person name="Barry K."/>
            <person name="Sandor L."/>
            <person name="Lee J."/>
            <person name="Lipzen A."/>
            <person name="Pangilinan J."/>
            <person name="LaButti K."/>
            <person name="Hainaut M."/>
            <person name="Henrissat B."/>
            <person name="Grigoriev I.V."/>
            <person name="Spatafora J.W."/>
            <person name="Aime M.C."/>
        </authorList>
    </citation>
    <scope>NUCLEOTIDE SEQUENCE [LARGE SCALE GENOMIC DNA]</scope>
    <source>
        <strain evidence="9 10">MCA 4658</strain>
    </source>
</reference>
<feature type="compositionally biased region" description="Polar residues" evidence="7">
    <location>
        <begin position="912"/>
        <end position="925"/>
    </location>
</feature>
<dbReference type="OrthoDB" id="39175at2759"/>
<feature type="compositionally biased region" description="Polar residues" evidence="7">
    <location>
        <begin position="34"/>
        <end position="48"/>
    </location>
</feature>
<dbReference type="CDD" id="cd12148">
    <property type="entry name" value="fungal_TF_MHR"/>
    <property type="match status" value="1"/>
</dbReference>
<feature type="region of interest" description="Disordered" evidence="7">
    <location>
        <begin position="908"/>
        <end position="941"/>
    </location>
</feature>
<dbReference type="Gene3D" id="4.10.240.10">
    <property type="entry name" value="Zn(2)-C6 fungal-type DNA-binding domain"/>
    <property type="match status" value="1"/>
</dbReference>
<evidence type="ECO:0000259" key="8">
    <source>
        <dbReference type="PROSITE" id="PS50048"/>
    </source>
</evidence>
<dbReference type="SUPFAM" id="SSF57701">
    <property type="entry name" value="Zn2/Cys6 DNA-binding domain"/>
    <property type="match status" value="1"/>
</dbReference>
<dbReference type="GO" id="GO:0008270">
    <property type="term" value="F:zinc ion binding"/>
    <property type="evidence" value="ECO:0007669"/>
    <property type="project" value="InterPro"/>
</dbReference>
<keyword evidence="10" id="KW-1185">Reference proteome</keyword>
<evidence type="ECO:0000313" key="9">
    <source>
        <dbReference type="EMBL" id="PWN42855.1"/>
    </source>
</evidence>
<evidence type="ECO:0000313" key="10">
    <source>
        <dbReference type="Proteomes" id="UP000245783"/>
    </source>
</evidence>
<feature type="compositionally biased region" description="Low complexity" evidence="7">
    <location>
        <begin position="50"/>
        <end position="59"/>
    </location>
</feature>
<keyword evidence="1" id="KW-0479">Metal-binding</keyword>
<feature type="compositionally biased region" description="Basic and acidic residues" evidence="7">
    <location>
        <begin position="257"/>
        <end position="267"/>
    </location>
</feature>
<feature type="region of interest" description="Disordered" evidence="7">
    <location>
        <begin position="396"/>
        <end position="439"/>
    </location>
</feature>
<evidence type="ECO:0000256" key="7">
    <source>
        <dbReference type="SAM" id="MobiDB-lite"/>
    </source>
</evidence>
<dbReference type="EMBL" id="KZ819375">
    <property type="protein sequence ID" value="PWN42855.1"/>
    <property type="molecule type" value="Genomic_DNA"/>
</dbReference>
<feature type="compositionally biased region" description="Polar residues" evidence="7">
    <location>
        <begin position="406"/>
        <end position="431"/>
    </location>
</feature>
<feature type="region of interest" description="Disordered" evidence="7">
    <location>
        <begin position="145"/>
        <end position="178"/>
    </location>
</feature>
<dbReference type="Pfam" id="PF00172">
    <property type="entry name" value="Zn_clus"/>
    <property type="match status" value="1"/>
</dbReference>
<feature type="domain" description="Zn(2)-C6 fungal-type" evidence="8">
    <location>
        <begin position="70"/>
        <end position="99"/>
    </location>
</feature>
<dbReference type="GO" id="GO:0006351">
    <property type="term" value="P:DNA-templated transcription"/>
    <property type="evidence" value="ECO:0007669"/>
    <property type="project" value="InterPro"/>
</dbReference>
<evidence type="ECO:0000256" key="6">
    <source>
        <dbReference type="ARBA" id="ARBA00023242"/>
    </source>
</evidence>
<proteinExistence type="predicted"/>
<dbReference type="PANTHER" id="PTHR31779">
    <property type="entry name" value="2-NITROPROPANE DIOXYGENASE FAMILY, PUTATIVE (AFU_ORTHOLOGUE AFUA_2G17430)-RELATED"/>
    <property type="match status" value="1"/>
</dbReference>
<dbReference type="InParanoid" id="A0A316W5D6"/>
<dbReference type="AlphaFoldDB" id="A0A316W5D6"/>
<dbReference type="CDD" id="cd00067">
    <property type="entry name" value="GAL4"/>
    <property type="match status" value="1"/>
</dbReference>
<keyword evidence="6" id="KW-0539">Nucleus</keyword>
<dbReference type="PROSITE" id="PS00463">
    <property type="entry name" value="ZN2_CY6_FUNGAL_1"/>
    <property type="match status" value="1"/>
</dbReference>
<keyword evidence="2" id="KW-0862">Zinc</keyword>
<name>A0A316W5D6_9BASI</name>
<organism evidence="9 10">
    <name type="scientific">Ceraceosorus guamensis</name>
    <dbReference type="NCBI Taxonomy" id="1522189"/>
    <lineage>
        <taxon>Eukaryota</taxon>
        <taxon>Fungi</taxon>
        <taxon>Dikarya</taxon>
        <taxon>Basidiomycota</taxon>
        <taxon>Ustilaginomycotina</taxon>
        <taxon>Exobasidiomycetes</taxon>
        <taxon>Ceraceosorales</taxon>
        <taxon>Ceraceosoraceae</taxon>
        <taxon>Ceraceosorus</taxon>
    </lineage>
</organism>
<feature type="region of interest" description="Disordered" evidence="7">
    <location>
        <begin position="109"/>
        <end position="131"/>
    </location>
</feature>
<evidence type="ECO:0000256" key="3">
    <source>
        <dbReference type="ARBA" id="ARBA00023015"/>
    </source>
</evidence>
<evidence type="ECO:0000256" key="1">
    <source>
        <dbReference type="ARBA" id="ARBA00022723"/>
    </source>
</evidence>
<evidence type="ECO:0000256" key="4">
    <source>
        <dbReference type="ARBA" id="ARBA00023125"/>
    </source>
</evidence>
<keyword evidence="3" id="KW-0805">Transcription regulation</keyword>
<feature type="region of interest" description="Disordered" evidence="7">
    <location>
        <begin position="198"/>
        <end position="316"/>
    </location>
</feature>
<dbReference type="InterPro" id="IPR007219">
    <property type="entry name" value="XnlR_reg_dom"/>
</dbReference>
<dbReference type="GO" id="GO:0009410">
    <property type="term" value="P:response to xenobiotic stimulus"/>
    <property type="evidence" value="ECO:0007669"/>
    <property type="project" value="TreeGrafter"/>
</dbReference>
<gene>
    <name evidence="9" type="ORF">IE81DRAFT_322995</name>
</gene>
<dbReference type="STRING" id="1522189.A0A316W5D6"/>
<dbReference type="RefSeq" id="XP_025370015.1">
    <property type="nucleotide sequence ID" value="XM_025513808.1"/>
</dbReference>
<evidence type="ECO:0000256" key="5">
    <source>
        <dbReference type="ARBA" id="ARBA00023163"/>
    </source>
</evidence>
<keyword evidence="4" id="KW-0238">DNA-binding</keyword>
<dbReference type="GO" id="GO:0000981">
    <property type="term" value="F:DNA-binding transcription factor activity, RNA polymerase II-specific"/>
    <property type="evidence" value="ECO:0007669"/>
    <property type="project" value="InterPro"/>
</dbReference>
<feature type="region of interest" description="Disordered" evidence="7">
    <location>
        <begin position="1"/>
        <end position="60"/>
    </location>
</feature>
<evidence type="ECO:0000256" key="2">
    <source>
        <dbReference type="ARBA" id="ARBA00022833"/>
    </source>
</evidence>
<feature type="compositionally biased region" description="Low complexity" evidence="7">
    <location>
        <begin position="275"/>
        <end position="288"/>
    </location>
</feature>